<reference evidence="2" key="1">
    <citation type="submission" date="2022-11" db="EMBL/GenBank/DDBJ databases">
        <authorList>
            <person name="Scott C."/>
            <person name="Bruce N."/>
        </authorList>
    </citation>
    <scope>NUCLEOTIDE SEQUENCE</scope>
</reference>
<dbReference type="InterPro" id="IPR002052">
    <property type="entry name" value="DNA_methylase_N6_adenine_CS"/>
</dbReference>
<dbReference type="AlphaFoldDB" id="A0A9P1GV96"/>
<name>A0A9P1GV96_9PEZI</name>
<dbReference type="EMBL" id="CALLCH030000001">
    <property type="protein sequence ID" value="CAI4210657.1"/>
    <property type="molecule type" value="Genomic_DNA"/>
</dbReference>
<dbReference type="GO" id="GO:0003676">
    <property type="term" value="F:nucleic acid binding"/>
    <property type="evidence" value="ECO:0007669"/>
    <property type="project" value="InterPro"/>
</dbReference>
<dbReference type="PROSITE" id="PS00092">
    <property type="entry name" value="N6_MTASE"/>
    <property type="match status" value="1"/>
</dbReference>
<evidence type="ECO:0008006" key="4">
    <source>
        <dbReference type="Google" id="ProtNLM"/>
    </source>
</evidence>
<dbReference type="GO" id="GO:0005634">
    <property type="term" value="C:nucleus"/>
    <property type="evidence" value="ECO:0007669"/>
    <property type="project" value="TreeGrafter"/>
</dbReference>
<evidence type="ECO:0000256" key="1">
    <source>
        <dbReference type="PROSITE-ProRule" id="PRU00489"/>
    </source>
</evidence>
<dbReference type="InterPro" id="IPR029063">
    <property type="entry name" value="SAM-dependent_MTases_sf"/>
</dbReference>
<dbReference type="Proteomes" id="UP000838763">
    <property type="component" value="Unassembled WGS sequence"/>
</dbReference>
<proteinExistence type="inferred from homology"/>
<evidence type="ECO:0000313" key="2">
    <source>
        <dbReference type="EMBL" id="CAI4210657.1"/>
    </source>
</evidence>
<dbReference type="GO" id="GO:0008168">
    <property type="term" value="F:methyltransferase activity"/>
    <property type="evidence" value="ECO:0007669"/>
    <property type="project" value="InterPro"/>
</dbReference>
<organism evidence="2 3">
    <name type="scientific">Parascedosporium putredinis</name>
    <dbReference type="NCBI Taxonomy" id="1442378"/>
    <lineage>
        <taxon>Eukaryota</taxon>
        <taxon>Fungi</taxon>
        <taxon>Dikarya</taxon>
        <taxon>Ascomycota</taxon>
        <taxon>Pezizomycotina</taxon>
        <taxon>Sordariomycetes</taxon>
        <taxon>Hypocreomycetidae</taxon>
        <taxon>Microascales</taxon>
        <taxon>Microascaceae</taxon>
        <taxon>Parascedosporium</taxon>
    </lineage>
</organism>
<dbReference type="OrthoDB" id="61116at2759"/>
<evidence type="ECO:0000313" key="3">
    <source>
        <dbReference type="Proteomes" id="UP000838763"/>
    </source>
</evidence>
<accession>A0A9P1GV96</accession>
<dbReference type="Pfam" id="PF05063">
    <property type="entry name" value="MT-A70"/>
    <property type="match status" value="1"/>
</dbReference>
<dbReference type="Gene3D" id="3.40.50.150">
    <property type="entry name" value="Vaccinia Virus protein VP39"/>
    <property type="match status" value="1"/>
</dbReference>
<dbReference type="SUPFAM" id="SSF53335">
    <property type="entry name" value="S-adenosyl-L-methionine-dependent methyltransferases"/>
    <property type="match status" value="1"/>
</dbReference>
<dbReference type="PANTHER" id="PTHR12829:SF4">
    <property type="entry name" value="N(6)-ADENINE-SPECIFIC METHYLTRANSFERASE METTL4"/>
    <property type="match status" value="1"/>
</dbReference>
<keyword evidence="3" id="KW-1185">Reference proteome</keyword>
<sequence length="349" mass="38754">MGINGRARTECDGPGFPRRPALVYPFENAVKSVVCLDLPRSIEEAQAPRNKTTRRRLISAPALLAPFPTPAPKHAANQSAVASPAAQLSQLMTCAAAESALRDLELKYKYHGPFCLPRVVTRPESPTSQSPTPLSYFVPECSHALHGSIEEKSKTLDSSGPLFDLILMDPPWPNRSAKRKRGGYTVCHGSQDIRRLLSLIPVRTRLAPGGVVAVWVTNSQAMVDVLTERDGLFAEWDLEPAGEWIWLKVTANGEPMSDIHSTWRKPWERLLFARRKGDFKVNILDRKVILAVPDVHSRKPSFKQLFDEMMPSGYHALEVFARYLTADSGRLRSSMSRDPASSVVAGLHR</sequence>
<dbReference type="InterPro" id="IPR007757">
    <property type="entry name" value="MT-A70-like"/>
</dbReference>
<dbReference type="GO" id="GO:0032259">
    <property type="term" value="P:methylation"/>
    <property type="evidence" value="ECO:0007669"/>
    <property type="project" value="InterPro"/>
</dbReference>
<dbReference type="PANTHER" id="PTHR12829">
    <property type="entry name" value="N6-ADENOSINE-METHYLTRANSFERASE"/>
    <property type="match status" value="1"/>
</dbReference>
<protein>
    <recommendedName>
        <fullName evidence="4">MT-A70-domain-containing protein</fullName>
    </recommendedName>
</protein>
<comment type="similarity">
    <text evidence="1">Belongs to the MT-A70-like family.</text>
</comment>
<comment type="caution">
    <text evidence="2">The sequence shown here is derived from an EMBL/GenBank/DDBJ whole genome shotgun (WGS) entry which is preliminary data.</text>
</comment>
<dbReference type="PROSITE" id="PS51143">
    <property type="entry name" value="MT_A70"/>
    <property type="match status" value="1"/>
</dbReference>
<gene>
    <name evidence="2" type="ORF">PPNO1_LOCUS458</name>
</gene>